<dbReference type="Pfam" id="PF00691">
    <property type="entry name" value="OmpA"/>
    <property type="match status" value="1"/>
</dbReference>
<evidence type="ECO:0000313" key="4">
    <source>
        <dbReference type="Proteomes" id="UP000216897"/>
    </source>
</evidence>
<dbReference type="RefSeq" id="WP_094988095.1">
    <property type="nucleotide sequence ID" value="NZ_JAAQXW010000003.1"/>
</dbReference>
<evidence type="ECO:0000259" key="2">
    <source>
        <dbReference type="PROSITE" id="PS51123"/>
    </source>
</evidence>
<proteinExistence type="predicted"/>
<gene>
    <name evidence="3" type="ORF">CJF38_16965</name>
</gene>
<dbReference type="PANTHER" id="PTHR30329:SF20">
    <property type="entry name" value="EXPORTED PROTEIN"/>
    <property type="match status" value="1"/>
</dbReference>
<dbReference type="SUPFAM" id="SSF103088">
    <property type="entry name" value="OmpA-like"/>
    <property type="match status" value="1"/>
</dbReference>
<keyword evidence="1" id="KW-0472">Membrane</keyword>
<evidence type="ECO:0000256" key="1">
    <source>
        <dbReference type="PROSITE-ProRule" id="PRU00473"/>
    </source>
</evidence>
<dbReference type="Proteomes" id="UP000216897">
    <property type="component" value="Unassembled WGS sequence"/>
</dbReference>
<dbReference type="PANTHER" id="PTHR30329">
    <property type="entry name" value="STATOR ELEMENT OF FLAGELLAR MOTOR COMPLEX"/>
    <property type="match status" value="1"/>
</dbReference>
<dbReference type="EMBL" id="NQKG01000018">
    <property type="protein sequence ID" value="OZY53967.1"/>
    <property type="molecule type" value="Genomic_DNA"/>
</dbReference>
<dbReference type="Gene3D" id="3.30.1330.60">
    <property type="entry name" value="OmpA-like domain"/>
    <property type="match status" value="1"/>
</dbReference>
<sequence>MPTYASGDAEHNLRWSHAQASAVRDWMQRMKGIPDNCIAVQGLAASRPIAGNDSEPGRIANRRVDIHLVPQVGACGKTVAVKWEAGKK</sequence>
<name>A0ABX4GIQ6_9PSED</name>
<organism evidence="3 4">
    <name type="scientific">Pseudomonas lundensis</name>
    <dbReference type="NCBI Taxonomy" id="86185"/>
    <lineage>
        <taxon>Bacteria</taxon>
        <taxon>Pseudomonadati</taxon>
        <taxon>Pseudomonadota</taxon>
        <taxon>Gammaproteobacteria</taxon>
        <taxon>Pseudomonadales</taxon>
        <taxon>Pseudomonadaceae</taxon>
        <taxon>Pseudomonas</taxon>
    </lineage>
</organism>
<dbReference type="InterPro" id="IPR006665">
    <property type="entry name" value="OmpA-like"/>
</dbReference>
<dbReference type="PROSITE" id="PS51123">
    <property type="entry name" value="OMPA_2"/>
    <property type="match status" value="1"/>
</dbReference>
<dbReference type="InterPro" id="IPR036737">
    <property type="entry name" value="OmpA-like_sf"/>
</dbReference>
<protein>
    <recommendedName>
        <fullName evidence="2">OmpA-like domain-containing protein</fullName>
    </recommendedName>
</protein>
<dbReference type="CDD" id="cd07185">
    <property type="entry name" value="OmpA_C-like"/>
    <property type="match status" value="1"/>
</dbReference>
<accession>A0ABX4GIQ6</accession>
<reference evidence="3 4" key="1">
    <citation type="submission" date="2017-08" db="EMBL/GenBank/DDBJ databases">
        <title>Genomic and metabolic characterisation of spoilage-associated Pseudomonas species.</title>
        <authorList>
            <person name="Stanborough T."/>
            <person name="Fegan N."/>
            <person name="Powell S.M."/>
            <person name="Singh T."/>
            <person name="Tamplin M.L."/>
            <person name="Chandry P.S."/>
        </authorList>
    </citation>
    <scope>NUCLEOTIDE SEQUENCE [LARGE SCALE GENOMIC DNA]</scope>
    <source>
        <strain evidence="3 4">L1814</strain>
    </source>
</reference>
<comment type="caution">
    <text evidence="3">The sequence shown here is derived from an EMBL/GenBank/DDBJ whole genome shotgun (WGS) entry which is preliminary data.</text>
</comment>
<evidence type="ECO:0000313" key="3">
    <source>
        <dbReference type="EMBL" id="OZY53967.1"/>
    </source>
</evidence>
<dbReference type="InterPro" id="IPR050330">
    <property type="entry name" value="Bact_OuterMem_StrucFunc"/>
</dbReference>
<keyword evidence="4" id="KW-1185">Reference proteome</keyword>
<feature type="domain" description="OmpA-like" evidence="2">
    <location>
        <begin position="1"/>
        <end position="72"/>
    </location>
</feature>